<feature type="compositionally biased region" description="Polar residues" evidence="1">
    <location>
        <begin position="167"/>
        <end position="183"/>
    </location>
</feature>
<accession>A0ABM3ELQ3</accession>
<feature type="region of interest" description="Disordered" evidence="1">
    <location>
        <begin position="123"/>
        <end position="218"/>
    </location>
</feature>
<feature type="compositionally biased region" description="Polar residues" evidence="1">
    <location>
        <begin position="484"/>
        <end position="499"/>
    </location>
</feature>
<feature type="region of interest" description="Disordered" evidence="1">
    <location>
        <begin position="482"/>
        <end position="509"/>
    </location>
</feature>
<feature type="compositionally biased region" description="Polar residues" evidence="1">
    <location>
        <begin position="205"/>
        <end position="217"/>
    </location>
</feature>
<sequence length="646" mass="70015">MMASRSTLHFKPPLTIIITYGLKSWLECLCRAILIEGPRQIPEFIAAYCDELLEFRERNPLMDTKDITYLYQEIREANYVEDWKASIDLMHRQQGLQYPPGEPAPVHCDQMLLLLAEETLSVSQRISPRSTQESNVPSSEPMGGPDEQAQSLSSPPGGTHNGDDVGGQSSPTLPGDGAQSSPAQLGDQPSPAVEEEGAQAGPGSAVQSAVFQRSPSGDSLLEANHSAVLISTDSAPTNNTVIVHSENPPETIVFHSDRRLSSGVSSRGSLTWTLSVGEGNKVWVNDPTEVMSDDVVVFHKVPSMDSLSCMPSAWSNTSLAAEEKVDQKPDYFLNIFLPNRIGVLDNSTQVSQTAIRLCEEVSAYPIEVQQGTLGLEVYLGASPANVVGPQNNRTQNTRSQGVQTSPDHHGEPSQSVPIGAGRVTPHAQPARENYTNQVWTLYHLANETEEGTLSAKVISQPPYNGSAYIRNFGAGHVLLAERSPSPQKSDTQSWSGQPKQPQPPPFLMSPRRAFTHRAQSSTLPPPSLPQPPTVHNQEISIPNFFMHPQLLPVSPGKIVRSIPTAMQTGSRSAVVRPGDPPGYLSFSVPMETVSGGSGQDGQAQFLQVISAEGNTVYSPALINIFTTEEEDQEGARRRPTSAPFNW</sequence>
<reference evidence="3" key="1">
    <citation type="submission" date="2025-08" db="UniProtKB">
        <authorList>
            <consortium name="RefSeq"/>
        </authorList>
    </citation>
    <scope>IDENTIFICATION</scope>
</reference>
<dbReference type="PANTHER" id="PTHR15494:SF0">
    <property type="entry name" value="CALCIUM-BINDING TYROSINE PHOSPHORYLATION-REGULATED PROTEIN"/>
    <property type="match status" value="1"/>
</dbReference>
<name>A0ABM3ELQ3_SALSA</name>
<evidence type="ECO:0000313" key="2">
    <source>
        <dbReference type="Proteomes" id="UP001652741"/>
    </source>
</evidence>
<evidence type="ECO:0000256" key="1">
    <source>
        <dbReference type="SAM" id="MobiDB-lite"/>
    </source>
</evidence>
<gene>
    <name evidence="3" type="primary">LOC106599644</name>
</gene>
<dbReference type="GeneID" id="106599644"/>
<dbReference type="RefSeq" id="XP_045571986.1">
    <property type="nucleotide sequence ID" value="XM_045716030.1"/>
</dbReference>
<organism evidence="2 3">
    <name type="scientific">Salmo salar</name>
    <name type="common">Atlantic salmon</name>
    <dbReference type="NCBI Taxonomy" id="8030"/>
    <lineage>
        <taxon>Eukaryota</taxon>
        <taxon>Metazoa</taxon>
        <taxon>Chordata</taxon>
        <taxon>Craniata</taxon>
        <taxon>Vertebrata</taxon>
        <taxon>Euteleostomi</taxon>
        <taxon>Actinopterygii</taxon>
        <taxon>Neopterygii</taxon>
        <taxon>Teleostei</taxon>
        <taxon>Protacanthopterygii</taxon>
        <taxon>Salmoniformes</taxon>
        <taxon>Salmonidae</taxon>
        <taxon>Salmoninae</taxon>
        <taxon>Salmo</taxon>
    </lineage>
</organism>
<feature type="compositionally biased region" description="Polar residues" evidence="1">
    <location>
        <begin position="123"/>
        <end position="138"/>
    </location>
</feature>
<dbReference type="InterPro" id="IPR047579">
    <property type="entry name" value="DD_CABYR_SP17"/>
</dbReference>
<dbReference type="CDD" id="cd12100">
    <property type="entry name" value="DD_CABYR_SP17"/>
    <property type="match status" value="1"/>
</dbReference>
<feature type="compositionally biased region" description="Polar residues" evidence="1">
    <location>
        <begin position="388"/>
        <end position="405"/>
    </location>
</feature>
<evidence type="ECO:0000313" key="3">
    <source>
        <dbReference type="RefSeq" id="XP_045571986.1"/>
    </source>
</evidence>
<protein>
    <submittedName>
        <fullName evidence="3">Uncharacterized protein</fullName>
    </submittedName>
</protein>
<dbReference type="InterPro" id="IPR038848">
    <property type="entry name" value="CABYR"/>
</dbReference>
<proteinExistence type="predicted"/>
<dbReference type="Proteomes" id="UP001652741">
    <property type="component" value="Chromosome ssa03"/>
</dbReference>
<keyword evidence="2" id="KW-1185">Reference proteome</keyword>
<feature type="region of interest" description="Disordered" evidence="1">
    <location>
        <begin position="386"/>
        <end position="430"/>
    </location>
</feature>
<dbReference type="PANTHER" id="PTHR15494">
    <property type="entry name" value="CALCIUM-BINDING TYROSINE PHOSPHORYLATION-REGULATED PROTEIN"/>
    <property type="match status" value="1"/>
</dbReference>